<dbReference type="AlphaFoldDB" id="A0A8T0CFI4"/>
<dbReference type="GO" id="GO:0034272">
    <property type="term" value="C:phosphatidylinositol 3-kinase complex, class III, type II"/>
    <property type="evidence" value="ECO:0007669"/>
    <property type="project" value="TreeGrafter"/>
</dbReference>
<evidence type="ECO:0008006" key="8">
    <source>
        <dbReference type="Google" id="ProtNLM"/>
    </source>
</evidence>
<organism evidence="6 7">
    <name type="scientific">Corymbia citriodora subsp. variegata</name>
    <dbReference type="NCBI Taxonomy" id="360336"/>
    <lineage>
        <taxon>Eukaryota</taxon>
        <taxon>Viridiplantae</taxon>
        <taxon>Streptophyta</taxon>
        <taxon>Embryophyta</taxon>
        <taxon>Tracheophyta</taxon>
        <taxon>Spermatophyta</taxon>
        <taxon>Magnoliopsida</taxon>
        <taxon>eudicotyledons</taxon>
        <taxon>Gunneridae</taxon>
        <taxon>Pentapetalae</taxon>
        <taxon>rosids</taxon>
        <taxon>malvids</taxon>
        <taxon>Myrtales</taxon>
        <taxon>Myrtaceae</taxon>
        <taxon>Myrtoideae</taxon>
        <taxon>Eucalypteae</taxon>
        <taxon>Corymbia</taxon>
    </lineage>
</organism>
<feature type="domain" description="Atg6 BARA" evidence="4">
    <location>
        <begin position="196"/>
        <end position="426"/>
    </location>
</feature>
<dbReference type="GO" id="GO:0000407">
    <property type="term" value="C:phagophore assembly site"/>
    <property type="evidence" value="ECO:0007669"/>
    <property type="project" value="TreeGrafter"/>
</dbReference>
<evidence type="ECO:0000256" key="3">
    <source>
        <dbReference type="SAM" id="MobiDB-lite"/>
    </source>
</evidence>
<dbReference type="PANTHER" id="PTHR12768:SF4">
    <property type="entry name" value="BECLIN-1"/>
    <property type="match status" value="1"/>
</dbReference>
<dbReference type="GO" id="GO:0034271">
    <property type="term" value="C:phosphatidylinositol 3-kinase complex, class III, type I"/>
    <property type="evidence" value="ECO:0007669"/>
    <property type="project" value="TreeGrafter"/>
</dbReference>
<feature type="coiled-coil region" evidence="2">
    <location>
        <begin position="102"/>
        <end position="199"/>
    </location>
</feature>
<feature type="region of interest" description="Disordered" evidence="3">
    <location>
        <begin position="345"/>
        <end position="365"/>
    </location>
</feature>
<dbReference type="GO" id="GO:0043548">
    <property type="term" value="F:phosphatidylinositol 3-kinase binding"/>
    <property type="evidence" value="ECO:0007669"/>
    <property type="project" value="TreeGrafter"/>
</dbReference>
<dbReference type="Gene3D" id="6.10.250.3110">
    <property type="match status" value="1"/>
</dbReference>
<comment type="similarity">
    <text evidence="1">Belongs to the beclin family.</text>
</comment>
<evidence type="ECO:0000256" key="2">
    <source>
        <dbReference type="SAM" id="Coils"/>
    </source>
</evidence>
<evidence type="ECO:0000256" key="1">
    <source>
        <dbReference type="ARBA" id="ARBA00005965"/>
    </source>
</evidence>
<dbReference type="PANTHER" id="PTHR12768">
    <property type="entry name" value="BECLIN 1"/>
    <property type="match status" value="1"/>
</dbReference>
<dbReference type="GO" id="GO:0006995">
    <property type="term" value="P:cellular response to nitrogen starvation"/>
    <property type="evidence" value="ECO:0007669"/>
    <property type="project" value="TreeGrafter"/>
</dbReference>
<dbReference type="FunFam" id="1.10.418.40:FF:000005">
    <property type="entry name" value="Autophagy protein Apg6, putative"/>
    <property type="match status" value="1"/>
</dbReference>
<dbReference type="GO" id="GO:0000423">
    <property type="term" value="P:mitophagy"/>
    <property type="evidence" value="ECO:0007669"/>
    <property type="project" value="TreeGrafter"/>
</dbReference>
<dbReference type="Proteomes" id="UP000806378">
    <property type="component" value="Unassembled WGS sequence"/>
</dbReference>
<dbReference type="InterPro" id="IPR040455">
    <property type="entry name" value="Atg6_BARA"/>
</dbReference>
<dbReference type="Pfam" id="PF04111">
    <property type="entry name" value="APG6"/>
    <property type="match status" value="1"/>
</dbReference>
<evidence type="ECO:0000259" key="5">
    <source>
        <dbReference type="Pfam" id="PF17675"/>
    </source>
</evidence>
<dbReference type="Gramene" id="rna-gnl|WGS:JABURB|Cocit.L4758.1">
    <property type="protein sequence ID" value="cds-KAF7846258.1"/>
    <property type="gene ID" value="gene-BT93_L4758"/>
</dbReference>
<keyword evidence="2" id="KW-0175">Coiled coil</keyword>
<reference evidence="6" key="1">
    <citation type="submission" date="2020-05" db="EMBL/GenBank/DDBJ databases">
        <title>WGS assembly of Corymbia citriodora subspecies variegata.</title>
        <authorList>
            <person name="Barry K."/>
            <person name="Hundley H."/>
            <person name="Shu S."/>
            <person name="Jenkins J."/>
            <person name="Grimwood J."/>
            <person name="Baten A."/>
        </authorList>
    </citation>
    <scope>NUCLEOTIDE SEQUENCE</scope>
    <source>
        <strain evidence="6">CV2-018</strain>
    </source>
</reference>
<dbReference type="OrthoDB" id="20368at2759"/>
<name>A0A8T0CFI4_CORYI</name>
<feature type="compositionally biased region" description="Polar residues" evidence="3">
    <location>
        <begin position="346"/>
        <end position="365"/>
    </location>
</feature>
<dbReference type="EMBL" id="MU094125">
    <property type="protein sequence ID" value="KAF7846258.1"/>
    <property type="molecule type" value="Genomic_DNA"/>
</dbReference>
<feature type="domain" description="Atg6/beclin coiled-coil" evidence="5">
    <location>
        <begin position="64"/>
        <end position="193"/>
    </location>
</feature>
<dbReference type="Gene3D" id="1.10.418.40">
    <property type="entry name" value="Autophagy protein 6/Beclin 1"/>
    <property type="match status" value="1"/>
</dbReference>
<gene>
    <name evidence="6" type="ORF">BT93_L4758</name>
</gene>
<comment type="caution">
    <text evidence="6">The sequence shown here is derived from an EMBL/GenBank/DDBJ whole genome shotgun (WGS) entry which is preliminary data.</text>
</comment>
<dbReference type="GO" id="GO:0000045">
    <property type="term" value="P:autophagosome assembly"/>
    <property type="evidence" value="ECO:0007669"/>
    <property type="project" value="TreeGrafter"/>
</dbReference>
<keyword evidence="7" id="KW-1185">Reference proteome</keyword>
<sequence length="433" mass="48958">MSFVDITQSQIVPLTKPSSQNATDTRSAPFQEKPHVQDDSLSRRLTREENLFAVLSARSDIDHPICSECASMLLQGLNAKLANATRERDAYAAFLKSLKQSTEKHKNTGDSVQRELEALRKEEEGAFQELLDLEQQKKDLEDELADLENENKLLDDEEEAFWRERNAFTEEQYELEVELSSLKQKYAHDQKQLERLQRTNVYNDTFYISHDGYFGTINGLRLGRLPTQNVEWAEINAAWGQTLLLLQTIAECLSFTFEGHRLRPLGSTSRIEKLEYNQQSPEASRISSGRTNTTADKTLSKVVPLDLYSSGEMALNRVFNHRKFDQGMVAFLDCLSQLGKHVERTSAATTNTSRPPLSRTTSVASNSTQTLRLPYAIEGDKIGNRDRPDESVSIKLGVGFSQDENFTKACKYVLTCCKYLLAHVSNLDNSKPG</sequence>
<feature type="compositionally biased region" description="Basic and acidic residues" evidence="3">
    <location>
        <begin position="32"/>
        <end position="41"/>
    </location>
</feature>
<dbReference type="GO" id="GO:0045324">
    <property type="term" value="P:late endosome to vacuole transport"/>
    <property type="evidence" value="ECO:0007669"/>
    <property type="project" value="TreeGrafter"/>
</dbReference>
<dbReference type="Pfam" id="PF17675">
    <property type="entry name" value="APG6_N"/>
    <property type="match status" value="1"/>
</dbReference>
<dbReference type="GO" id="GO:0030674">
    <property type="term" value="F:protein-macromolecule adaptor activity"/>
    <property type="evidence" value="ECO:0007669"/>
    <property type="project" value="TreeGrafter"/>
</dbReference>
<protein>
    <recommendedName>
        <fullName evidence="8">Autophagy-related protein 6</fullName>
    </recommendedName>
</protein>
<feature type="compositionally biased region" description="Polar residues" evidence="3">
    <location>
        <begin position="14"/>
        <end position="28"/>
    </location>
</feature>
<dbReference type="InterPro" id="IPR041691">
    <property type="entry name" value="Atg6/beclin_CC"/>
</dbReference>
<accession>A0A8T0CFI4</accession>
<dbReference type="InterPro" id="IPR038274">
    <property type="entry name" value="Atg6/Beclin_C_sf"/>
</dbReference>
<evidence type="ECO:0000259" key="4">
    <source>
        <dbReference type="Pfam" id="PF04111"/>
    </source>
</evidence>
<feature type="region of interest" description="Disordered" evidence="3">
    <location>
        <begin position="14"/>
        <end position="41"/>
    </location>
</feature>
<proteinExistence type="inferred from homology"/>
<evidence type="ECO:0000313" key="7">
    <source>
        <dbReference type="Proteomes" id="UP000806378"/>
    </source>
</evidence>
<evidence type="ECO:0000313" key="6">
    <source>
        <dbReference type="EMBL" id="KAF7846258.1"/>
    </source>
</evidence>
<dbReference type="InterPro" id="IPR007243">
    <property type="entry name" value="Atg6/Beclin"/>
</dbReference>